<dbReference type="InterPro" id="IPR036390">
    <property type="entry name" value="WH_DNA-bd_sf"/>
</dbReference>
<dbReference type="PROSITE" id="PS50931">
    <property type="entry name" value="HTH_LYSR"/>
    <property type="match status" value="1"/>
</dbReference>
<dbReference type="FunFam" id="1.10.10.10:FF:000001">
    <property type="entry name" value="LysR family transcriptional regulator"/>
    <property type="match status" value="1"/>
</dbReference>
<comment type="similarity">
    <text evidence="1">Belongs to the LysR transcriptional regulatory family.</text>
</comment>
<protein>
    <submittedName>
        <fullName evidence="6">LysR family transcriptional regulator</fullName>
    </submittedName>
</protein>
<dbReference type="InterPro" id="IPR005119">
    <property type="entry name" value="LysR_subst-bd"/>
</dbReference>
<evidence type="ECO:0000313" key="6">
    <source>
        <dbReference type="EMBL" id="WOB51271.1"/>
    </source>
</evidence>
<evidence type="ECO:0000256" key="1">
    <source>
        <dbReference type="ARBA" id="ARBA00009437"/>
    </source>
</evidence>
<feature type="domain" description="HTH lysR-type" evidence="5">
    <location>
        <begin position="1"/>
        <end position="58"/>
    </location>
</feature>
<dbReference type="GO" id="GO:0003700">
    <property type="term" value="F:DNA-binding transcription factor activity"/>
    <property type="evidence" value="ECO:0007669"/>
    <property type="project" value="InterPro"/>
</dbReference>
<keyword evidence="3" id="KW-0238">DNA-binding</keyword>
<dbReference type="PANTHER" id="PTHR30537">
    <property type="entry name" value="HTH-TYPE TRANSCRIPTIONAL REGULATOR"/>
    <property type="match status" value="1"/>
</dbReference>
<keyword evidence="4" id="KW-0804">Transcription</keyword>
<dbReference type="GO" id="GO:0006351">
    <property type="term" value="P:DNA-templated transcription"/>
    <property type="evidence" value="ECO:0007669"/>
    <property type="project" value="TreeGrafter"/>
</dbReference>
<accession>A0AAU0BH24</accession>
<dbReference type="GO" id="GO:0043565">
    <property type="term" value="F:sequence-specific DNA binding"/>
    <property type="evidence" value="ECO:0007669"/>
    <property type="project" value="TreeGrafter"/>
</dbReference>
<dbReference type="Gene3D" id="3.40.190.290">
    <property type="match status" value="1"/>
</dbReference>
<reference evidence="6 7" key="1">
    <citation type="submission" date="2022-08" db="EMBL/GenBank/DDBJ databases">
        <title>Whole genome sequencing-based tracing of a 2022 introduction and outbreak of Xanthomonas hortorum pv. pelargonii.</title>
        <authorList>
            <person name="Iruegas-Bocardo F."/>
            <person name="Weisberg A.K."/>
            <person name="Riutta E.R."/>
            <person name="Kilday K."/>
            <person name="Bonkowski J.C."/>
            <person name="Creswell T."/>
            <person name="Daughtrey M.L."/>
            <person name="Rane K."/>
            <person name="Grunwald N.J."/>
            <person name="Chang J.H."/>
            <person name="Putnam M.L."/>
        </authorList>
    </citation>
    <scope>NUCLEOTIDE SEQUENCE [LARGE SCALE GENOMIC DNA]</scope>
    <source>
        <strain evidence="6 7">22-323</strain>
    </source>
</reference>
<proteinExistence type="inferred from homology"/>
<evidence type="ECO:0000313" key="7">
    <source>
        <dbReference type="Proteomes" id="UP001302716"/>
    </source>
</evidence>
<dbReference type="CDD" id="cd08422">
    <property type="entry name" value="PBP2_CrgA_like"/>
    <property type="match status" value="1"/>
</dbReference>
<dbReference type="EMBL" id="CP103836">
    <property type="protein sequence ID" value="WOB51271.1"/>
    <property type="molecule type" value="Genomic_DNA"/>
</dbReference>
<keyword evidence="7" id="KW-1185">Reference proteome</keyword>
<dbReference type="Pfam" id="PF03466">
    <property type="entry name" value="LysR_substrate"/>
    <property type="match status" value="1"/>
</dbReference>
<organism evidence="6 7">
    <name type="scientific">Xanthomonas hydrangeae</name>
    <dbReference type="NCBI Taxonomy" id="2775159"/>
    <lineage>
        <taxon>Bacteria</taxon>
        <taxon>Pseudomonadati</taxon>
        <taxon>Pseudomonadota</taxon>
        <taxon>Gammaproteobacteria</taxon>
        <taxon>Lysobacterales</taxon>
        <taxon>Lysobacteraceae</taxon>
        <taxon>Xanthomonas</taxon>
    </lineage>
</organism>
<evidence type="ECO:0000256" key="4">
    <source>
        <dbReference type="ARBA" id="ARBA00023163"/>
    </source>
</evidence>
<dbReference type="Pfam" id="PF00126">
    <property type="entry name" value="HTH_1"/>
    <property type="match status" value="1"/>
</dbReference>
<dbReference type="SUPFAM" id="SSF46785">
    <property type="entry name" value="Winged helix' DNA-binding domain"/>
    <property type="match status" value="1"/>
</dbReference>
<dbReference type="InterPro" id="IPR058163">
    <property type="entry name" value="LysR-type_TF_proteobact-type"/>
</dbReference>
<dbReference type="PRINTS" id="PR00039">
    <property type="entry name" value="HTHLYSR"/>
</dbReference>
<evidence type="ECO:0000256" key="3">
    <source>
        <dbReference type="ARBA" id="ARBA00023125"/>
    </source>
</evidence>
<keyword evidence="2" id="KW-0805">Transcription regulation</keyword>
<dbReference type="InterPro" id="IPR000847">
    <property type="entry name" value="LysR_HTH_N"/>
</dbReference>
<sequence>MDIEDLQTFVEIAKAGGISHAARRLAVSKSIVSRRLARLEDELGTQLIARTTRGAALTDAGSILLEHAATAVAEMEAARDAILPAGDLRGLFRVSVPVSLGPSHLAPVLIELARQNPALRISTSHSDHFVDIVGEGFDCAVRIGQLPDSSLQARRVGLVKTWIVASPDYVRTHGSPETFEELATHEALLQGTENWQFVDAGKQHAFRPQGRYKADSGHALTSAVLAGLGVAALPDFLIRKSLAAGRLVPVMKQHRLVDIGVFVVRPPGANPTRKVTTFTDMLIAHFNASQDDC</sequence>
<evidence type="ECO:0000259" key="5">
    <source>
        <dbReference type="PROSITE" id="PS50931"/>
    </source>
</evidence>
<name>A0AAU0BH24_9XANT</name>
<dbReference type="SUPFAM" id="SSF53850">
    <property type="entry name" value="Periplasmic binding protein-like II"/>
    <property type="match status" value="1"/>
</dbReference>
<gene>
    <name evidence="6" type="ORF">NYR97_07830</name>
</gene>
<evidence type="ECO:0000256" key="2">
    <source>
        <dbReference type="ARBA" id="ARBA00023015"/>
    </source>
</evidence>
<dbReference type="InterPro" id="IPR036388">
    <property type="entry name" value="WH-like_DNA-bd_sf"/>
</dbReference>
<dbReference type="Gene3D" id="1.10.10.10">
    <property type="entry name" value="Winged helix-like DNA-binding domain superfamily/Winged helix DNA-binding domain"/>
    <property type="match status" value="1"/>
</dbReference>
<dbReference type="Proteomes" id="UP001302716">
    <property type="component" value="Chromosome"/>
</dbReference>
<dbReference type="AlphaFoldDB" id="A0AAU0BH24"/>
<dbReference type="PANTHER" id="PTHR30537:SF5">
    <property type="entry name" value="HTH-TYPE TRANSCRIPTIONAL ACTIVATOR TTDR-RELATED"/>
    <property type="match status" value="1"/>
</dbReference>
<dbReference type="RefSeq" id="WP_205393170.1">
    <property type="nucleotide sequence ID" value="NZ_CP103836.1"/>
</dbReference>